<evidence type="ECO:0000313" key="1">
    <source>
        <dbReference type="EMBL" id="KAF2900815.1"/>
    </source>
</evidence>
<sequence length="159" mass="18573">MMKYRSAGSSKEKKEYLANKTEEHYEAYKNARTAVKLAARQAERTSWEEFGRFKEYRRETINKRKENNGKMEKELLEETQIEKDISEDEPNLESQLTAPQIKTGVAIEELEFVMKKLKLGTATEGDRIAPKMEKVRLQSWQFIKVSLLLRCATQARPEP</sequence>
<dbReference type="OrthoDB" id="6247999at2759"/>
<comment type="caution">
    <text evidence="1">The sequence shown here is derived from an EMBL/GenBank/DDBJ whole genome shotgun (WGS) entry which is preliminary data.</text>
</comment>
<keyword evidence="2" id="KW-1185">Reference proteome</keyword>
<reference evidence="1" key="1">
    <citation type="submission" date="2019-08" db="EMBL/GenBank/DDBJ databases">
        <title>The genome of the North American firefly Photinus pyralis.</title>
        <authorList>
            <consortium name="Photinus pyralis genome working group"/>
            <person name="Fallon T.R."/>
            <person name="Sander Lower S.E."/>
            <person name="Weng J.-K."/>
        </authorList>
    </citation>
    <scope>NUCLEOTIDE SEQUENCE</scope>
    <source>
        <strain evidence="1">TRF0915ILg1</strain>
        <tissue evidence="1">Whole body</tissue>
    </source>
</reference>
<evidence type="ECO:0000313" key="2">
    <source>
        <dbReference type="Proteomes" id="UP000801492"/>
    </source>
</evidence>
<proteinExistence type="predicted"/>
<dbReference type="Proteomes" id="UP000801492">
    <property type="component" value="Unassembled WGS sequence"/>
</dbReference>
<name>A0A8K0D783_IGNLU</name>
<accession>A0A8K0D783</accession>
<organism evidence="1 2">
    <name type="scientific">Ignelater luminosus</name>
    <name type="common">Cucubano</name>
    <name type="synonym">Pyrophorus luminosus</name>
    <dbReference type="NCBI Taxonomy" id="2038154"/>
    <lineage>
        <taxon>Eukaryota</taxon>
        <taxon>Metazoa</taxon>
        <taxon>Ecdysozoa</taxon>
        <taxon>Arthropoda</taxon>
        <taxon>Hexapoda</taxon>
        <taxon>Insecta</taxon>
        <taxon>Pterygota</taxon>
        <taxon>Neoptera</taxon>
        <taxon>Endopterygota</taxon>
        <taxon>Coleoptera</taxon>
        <taxon>Polyphaga</taxon>
        <taxon>Elateriformia</taxon>
        <taxon>Elateroidea</taxon>
        <taxon>Elateridae</taxon>
        <taxon>Agrypninae</taxon>
        <taxon>Pyrophorini</taxon>
        <taxon>Ignelater</taxon>
    </lineage>
</organism>
<protein>
    <submittedName>
        <fullName evidence="1">Uncharacterized protein</fullName>
    </submittedName>
</protein>
<gene>
    <name evidence="1" type="ORF">ILUMI_05354</name>
</gene>
<dbReference type="EMBL" id="VTPC01001983">
    <property type="protein sequence ID" value="KAF2900815.1"/>
    <property type="molecule type" value="Genomic_DNA"/>
</dbReference>
<dbReference type="AlphaFoldDB" id="A0A8K0D783"/>